<dbReference type="AlphaFoldDB" id="A0A1L3GNK9"/>
<evidence type="ECO:0000313" key="3">
    <source>
        <dbReference type="EMBL" id="APG27517.1"/>
    </source>
</evidence>
<sequence>MNLKRIASLTAFVSLFFILLTSAVLYIVPQGRVAYWANWKLWGLSKEQWAAIHINVGILFLISLALHTCYNWQSITLYLKDKRRQLKVFTVNFNIALLVTAFFVVGTYTEMSPFSNIIAINAGIKEAAARKYGEPPYGHAELSTLRAFTRHLDIDLEDAIKALAAAGFAVESDSQSLKEVAVANGVAPQAIYLAMLESFTDMQSGERMPQRPRQGAGRLTLEGLCAQYGLNMDLVRKVLAEENIRFREGMNLRQIAELNKLSPIDVYGKIRQVAEDKERR</sequence>
<gene>
    <name evidence="3" type="ORF">A7E78_06475</name>
</gene>
<feature type="transmembrane region" description="Helical" evidence="1">
    <location>
        <begin position="88"/>
        <end position="108"/>
    </location>
</feature>
<dbReference type="EMBL" id="CP015519">
    <property type="protein sequence ID" value="APG27517.1"/>
    <property type="molecule type" value="Genomic_DNA"/>
</dbReference>
<organism evidence="3 4">
    <name type="scientific">Syntrophotalea acetylenivorans</name>
    <dbReference type="NCBI Taxonomy" id="1842532"/>
    <lineage>
        <taxon>Bacteria</taxon>
        <taxon>Pseudomonadati</taxon>
        <taxon>Thermodesulfobacteriota</taxon>
        <taxon>Desulfuromonadia</taxon>
        <taxon>Desulfuromonadales</taxon>
        <taxon>Syntrophotaleaceae</taxon>
        <taxon>Syntrophotalea</taxon>
    </lineage>
</organism>
<keyword evidence="1" id="KW-1133">Transmembrane helix</keyword>
<dbReference type="InterPro" id="IPR025517">
    <property type="entry name" value="DUF4405"/>
</dbReference>
<evidence type="ECO:0000313" key="4">
    <source>
        <dbReference type="Proteomes" id="UP000182517"/>
    </source>
</evidence>
<evidence type="ECO:0000256" key="1">
    <source>
        <dbReference type="SAM" id="Phobius"/>
    </source>
</evidence>
<name>A0A1L3GNK9_9BACT</name>
<dbReference type="KEGG" id="pef:A7E78_06475"/>
<keyword evidence="1" id="KW-0812">Transmembrane</keyword>
<proteinExistence type="predicted"/>
<dbReference type="RefSeq" id="WP_072283483.1">
    <property type="nucleotide sequence ID" value="NZ_CP015519.1"/>
</dbReference>
<keyword evidence="4" id="KW-1185">Reference proteome</keyword>
<dbReference type="Pfam" id="PF14358">
    <property type="entry name" value="DUF4405"/>
    <property type="match status" value="1"/>
</dbReference>
<feature type="transmembrane region" description="Helical" evidence="1">
    <location>
        <begin position="48"/>
        <end position="67"/>
    </location>
</feature>
<keyword evidence="1" id="KW-0472">Membrane</keyword>
<dbReference type="STRING" id="1842532.A7E78_06475"/>
<reference evidence="3 4" key="1">
    <citation type="journal article" date="2017" name="Genome Announc.">
        <title>Complete Genome Sequences of Two Acetylene-Fermenting Pelobacter acetylenicus Strains.</title>
        <authorList>
            <person name="Sutton J.M."/>
            <person name="Baesman S.M."/>
            <person name="Fierst J.L."/>
            <person name="Poret-Peterson A.T."/>
            <person name="Oremland R.S."/>
            <person name="Dunlap D.S."/>
            <person name="Akob D.M."/>
        </authorList>
    </citation>
    <scope>NUCLEOTIDE SEQUENCE [LARGE SCALE GENOMIC DNA]</scope>
    <source>
        <strain evidence="3 4">SFB93</strain>
    </source>
</reference>
<evidence type="ECO:0000259" key="2">
    <source>
        <dbReference type="Pfam" id="PF14358"/>
    </source>
</evidence>
<feature type="transmembrane region" description="Helical" evidence="1">
    <location>
        <begin position="7"/>
        <end position="28"/>
    </location>
</feature>
<protein>
    <recommendedName>
        <fullName evidence="2">Flavinylation-associated cytochrome domain-containing protein</fullName>
    </recommendedName>
</protein>
<accession>A0A1L3GNK9</accession>
<feature type="domain" description="Flavinylation-associated cytochrome" evidence="2">
    <location>
        <begin position="6"/>
        <end position="72"/>
    </location>
</feature>
<dbReference type="Proteomes" id="UP000182517">
    <property type="component" value="Chromosome"/>
</dbReference>